<evidence type="ECO:0000313" key="2">
    <source>
        <dbReference type="EMBL" id="MEG3435983.1"/>
    </source>
</evidence>
<organism evidence="2 3">
    <name type="scientific">Pannus brasiliensis CCIBt3594</name>
    <dbReference type="NCBI Taxonomy" id="1427578"/>
    <lineage>
        <taxon>Bacteria</taxon>
        <taxon>Bacillati</taxon>
        <taxon>Cyanobacteriota</taxon>
        <taxon>Cyanophyceae</taxon>
        <taxon>Oscillatoriophycideae</taxon>
        <taxon>Chroococcales</taxon>
        <taxon>Microcystaceae</taxon>
        <taxon>Pannus</taxon>
    </lineage>
</organism>
<comment type="caution">
    <text evidence="2">The sequence shown here is derived from an EMBL/GenBank/DDBJ whole genome shotgun (WGS) entry which is preliminary data.</text>
</comment>
<keyword evidence="3" id="KW-1185">Reference proteome</keyword>
<sequence>MKITNRALFSGMPWVKIAIFLVVTSSVAIDRILAGETRLPSPPALKKPAARAIDPKPAVSPSPRSREYVFQAPPSVRPATVTDSRTLPIKPPTRVISKRTPPTDRSDSARRGIVSDRLFLVRVSASSTEALARIQKIEPFAYIRPDENAIDAGIFQQQNQADRRVRELASIGFSAKVVTRSGD</sequence>
<reference evidence="2 3" key="1">
    <citation type="submission" date="2024-01" db="EMBL/GenBank/DDBJ databases">
        <title>Genomic insights into the taxonomy and metabolism of the cyanobacterium Pannus brasiliensis CCIBt3594.</title>
        <authorList>
            <person name="Machado M."/>
            <person name="Botero N.B."/>
            <person name="Andreote A.P.D."/>
            <person name="Feitosa A.M.T."/>
            <person name="Popin R."/>
            <person name="Sivonen K."/>
            <person name="Fiore M.F."/>
        </authorList>
    </citation>
    <scope>NUCLEOTIDE SEQUENCE [LARGE SCALE GENOMIC DNA]</scope>
    <source>
        <strain evidence="2 3">CCIBt3594</strain>
    </source>
</reference>
<proteinExistence type="predicted"/>
<feature type="region of interest" description="Disordered" evidence="1">
    <location>
        <begin position="40"/>
        <end position="66"/>
    </location>
</feature>
<evidence type="ECO:0000313" key="3">
    <source>
        <dbReference type="Proteomes" id="UP001328733"/>
    </source>
</evidence>
<name>A0AAW9QRR6_9CHRO</name>
<protein>
    <recommendedName>
        <fullName evidence="4">SPOR domain-containing protein</fullName>
    </recommendedName>
</protein>
<dbReference type="RefSeq" id="WP_332863432.1">
    <property type="nucleotide sequence ID" value="NZ_JBAFSM010000003.1"/>
</dbReference>
<dbReference type="AlphaFoldDB" id="A0AAW9QRR6"/>
<gene>
    <name evidence="2" type="ORF">V0288_02530</name>
</gene>
<evidence type="ECO:0008006" key="4">
    <source>
        <dbReference type="Google" id="ProtNLM"/>
    </source>
</evidence>
<dbReference type="EMBL" id="JBAFSM010000003">
    <property type="protein sequence ID" value="MEG3435983.1"/>
    <property type="molecule type" value="Genomic_DNA"/>
</dbReference>
<accession>A0AAW9QRR6</accession>
<evidence type="ECO:0000256" key="1">
    <source>
        <dbReference type="SAM" id="MobiDB-lite"/>
    </source>
</evidence>
<dbReference type="Proteomes" id="UP001328733">
    <property type="component" value="Unassembled WGS sequence"/>
</dbReference>
<feature type="region of interest" description="Disordered" evidence="1">
    <location>
        <begin position="79"/>
        <end position="109"/>
    </location>
</feature>